<dbReference type="Pfam" id="PF03961">
    <property type="entry name" value="FapA"/>
    <property type="match status" value="1"/>
</dbReference>
<dbReference type="RefSeq" id="WP_069679045.1">
    <property type="nucleotide sequence ID" value="NZ_CP017253.2"/>
</dbReference>
<dbReference type="PANTHER" id="PTHR38032:SF1">
    <property type="entry name" value="RNA-BINDING PROTEIN KHPB N-TERMINAL DOMAIN-CONTAINING PROTEIN"/>
    <property type="match status" value="1"/>
</dbReference>
<organism evidence="2 3">
    <name type="scientific">Clostridium taeniosporum</name>
    <dbReference type="NCBI Taxonomy" id="394958"/>
    <lineage>
        <taxon>Bacteria</taxon>
        <taxon>Bacillati</taxon>
        <taxon>Bacillota</taxon>
        <taxon>Clostridia</taxon>
        <taxon>Eubacteriales</taxon>
        <taxon>Clostridiaceae</taxon>
        <taxon>Clostridium</taxon>
    </lineage>
</organism>
<dbReference type="InterPro" id="IPR046865">
    <property type="entry name" value="FapA_b_solenoid"/>
</dbReference>
<reference evidence="3" key="1">
    <citation type="submission" date="2016-09" db="EMBL/GenBank/DDBJ databases">
        <title>Genomics of Clostridium taeniosporum, an organism which forms endospores with ribbon-like appendages.</title>
        <authorList>
            <person name="Walker J.R."/>
        </authorList>
    </citation>
    <scope>NUCLEOTIDE SEQUENCE [LARGE SCALE GENOMIC DNA]</scope>
    <source>
        <strain evidence="3">1/k</strain>
    </source>
</reference>
<dbReference type="STRING" id="394958.BGI42_03790"/>
<dbReference type="SMART" id="SM01245">
    <property type="entry name" value="Jag_N"/>
    <property type="match status" value="1"/>
</dbReference>
<evidence type="ECO:0000313" key="3">
    <source>
        <dbReference type="Proteomes" id="UP000094652"/>
    </source>
</evidence>
<keyword evidence="3" id="KW-1185">Reference proteome</keyword>
<name>A0A1D7XHQ7_9CLOT</name>
<evidence type="ECO:0000259" key="1">
    <source>
        <dbReference type="SMART" id="SM01245"/>
    </source>
</evidence>
<protein>
    <submittedName>
        <fullName evidence="2">DUF342 domain-containing protein</fullName>
    </submittedName>
</protein>
<dbReference type="AlphaFoldDB" id="A0A1D7XHQ7"/>
<gene>
    <name evidence="2" type="ORF">BGI42_03790</name>
</gene>
<dbReference type="OrthoDB" id="1279at2"/>
<dbReference type="KEGG" id="ctae:BGI42_03790"/>
<accession>A0A1D7XHQ7</accession>
<evidence type="ECO:0000313" key="2">
    <source>
        <dbReference type="EMBL" id="AOR22887.1"/>
    </source>
</evidence>
<dbReference type="Pfam" id="PF14804">
    <property type="entry name" value="Jag_N"/>
    <property type="match status" value="1"/>
</dbReference>
<feature type="domain" description="RNA-binding protein KhpB N-terminal" evidence="1">
    <location>
        <begin position="4"/>
        <end position="51"/>
    </location>
</feature>
<dbReference type="InterPro" id="IPR005646">
    <property type="entry name" value="FapA"/>
</dbReference>
<proteinExistence type="predicted"/>
<sequence length="656" mass="73126">MGLVFSATTLEKCLEKATDELKVSKDCLEYTVIAQKNTFFKKKVTIEILKVNKANDLIKNQENNSREDKEMSNKENETHKGIKVENGKIIIENLDYSSNETVTIHPCDGIKLFINGEECVSKTKVTALDDIKVEYIKKEGSRKINITTSEDKMQAYITINYSPKYSFELVDQSCCRDIILKAKKKKGEYPPKYTYDELITILKDKGIVHGVLKDKIKELSENYCVDNELVAQGDKVINDVPDTIKVFFESDKKKTLKDENAKIDYRNMYSISNVSSGEILAEKIDGVQGKNGKNIFGNEVKRRTSPKINIRVGTGCKLEDNKVISTIEGKPSCKSGVYSVNKVYELKDVDIKTGNIDFIGDIEINGSIKSGTNVKAGNSVTVRKNVEEATIIAGGQVNISANVLNSKVSAGANDIDKKKHLEILKKYDSIIESLISYTKQIKDKNTLDNNKSDGEIIKLLIESKFKNIPRLSMLIVSFEKNSDSTDREMINFIRKKIMGLGPIKIKRYSELYGLKDMILSEIEALEEEIVIPVDVYLDYAQDSTIKASGSVFITGKGQYVSKITALNNIEFTQSGSVCRGGTLHAKDQIKVKTVGSIAGVLTRLEVSEKGCITGDIAYQNTVFCFGEKQFTLEVASKNVKAYVGKDGMIVVEKILL</sequence>
<dbReference type="Pfam" id="PF20250">
    <property type="entry name" value="FapA_N"/>
    <property type="match status" value="1"/>
</dbReference>
<dbReference type="PANTHER" id="PTHR38032">
    <property type="entry name" value="POLYMERASE-RELATED"/>
    <property type="match status" value="1"/>
</dbReference>
<dbReference type="InterPro" id="IPR046866">
    <property type="entry name" value="FapA_N"/>
</dbReference>
<dbReference type="Proteomes" id="UP000094652">
    <property type="component" value="Chromosome"/>
</dbReference>
<dbReference type="EMBL" id="CP017253">
    <property type="protein sequence ID" value="AOR22887.1"/>
    <property type="molecule type" value="Genomic_DNA"/>
</dbReference>
<dbReference type="InterPro" id="IPR032782">
    <property type="entry name" value="KhpB_N"/>
</dbReference>